<evidence type="ECO:0000313" key="13">
    <source>
        <dbReference type="EMBL" id="CAG6639400.1"/>
    </source>
</evidence>
<evidence type="ECO:0000256" key="4">
    <source>
        <dbReference type="ARBA" id="ARBA00004991"/>
    </source>
</evidence>
<evidence type="ECO:0000256" key="1">
    <source>
        <dbReference type="ARBA" id="ARBA00004127"/>
    </source>
</evidence>
<evidence type="ECO:0000256" key="5">
    <source>
        <dbReference type="ARBA" id="ARBA00022692"/>
    </source>
</evidence>
<dbReference type="GO" id="GO:0005789">
    <property type="term" value="C:endoplasmic reticulum membrane"/>
    <property type="evidence" value="ECO:0007669"/>
    <property type="project" value="UniProtKB-SubCell"/>
</dbReference>
<dbReference type="Pfam" id="PF03798">
    <property type="entry name" value="TRAM_LAG1_CLN8"/>
    <property type="match status" value="1"/>
</dbReference>
<evidence type="ECO:0000256" key="9">
    <source>
        <dbReference type="PROSITE-ProRule" id="PRU00205"/>
    </source>
</evidence>
<dbReference type="GO" id="GO:0050291">
    <property type="term" value="F:sphingosine N-acyltransferase activity"/>
    <property type="evidence" value="ECO:0007669"/>
    <property type="project" value="InterPro"/>
</dbReference>
<comment type="pathway">
    <text evidence="4">Sphingolipid metabolism.</text>
</comment>
<sequence length="376" mass="44396">MGIIRSLLDGFWNPDIWLPPNITWADLEQSDPNSKIQYPDHRHLFYPLPMALGMLVLRYFLEKFWFAPIGTSVGIKNIKKKPAPSNEVLCAAYSKSSKWKHKEIVSLAKQLDWKERQVERWLRQMKQQGKPSILVKFCESSWRCFYYFFSFIFGFVCLWDKEWLWNIDNCWVNYPHQSVANDVWWYYMISLSFYYSLAVSQFFDVKRKDFWQMFLHHICTICLLSFSWMCNLTRIGTLVLIVHDCADIFLEAAKMAKYSKFDKTCEILFLLFTFLWLLTRNYIFPFWIIRSTSMDAPKIANTMFPAYYLFNGLLILLFILHLFWTRLIIKIAFQYFRAGEVGDDLRSSSSGEDVSDESGKSANGSVVNNASPKKVN</sequence>
<evidence type="ECO:0000256" key="2">
    <source>
        <dbReference type="ARBA" id="ARBA00004586"/>
    </source>
</evidence>
<dbReference type="PANTHER" id="PTHR12560:SF0">
    <property type="entry name" value="LD18904P"/>
    <property type="match status" value="1"/>
</dbReference>
<organism evidence="13">
    <name type="scientific">Cacopsylla melanoneura</name>
    <dbReference type="NCBI Taxonomy" id="428564"/>
    <lineage>
        <taxon>Eukaryota</taxon>
        <taxon>Metazoa</taxon>
        <taxon>Ecdysozoa</taxon>
        <taxon>Arthropoda</taxon>
        <taxon>Hexapoda</taxon>
        <taxon>Insecta</taxon>
        <taxon>Pterygota</taxon>
        <taxon>Neoptera</taxon>
        <taxon>Paraneoptera</taxon>
        <taxon>Hemiptera</taxon>
        <taxon>Sternorrhyncha</taxon>
        <taxon>Psylloidea</taxon>
        <taxon>Psyllidae</taxon>
        <taxon>Psyllinae</taxon>
        <taxon>Cacopsylla</taxon>
    </lineage>
</organism>
<feature type="domain" description="TLC" evidence="12">
    <location>
        <begin position="135"/>
        <end position="337"/>
    </location>
</feature>
<comment type="subcellular location">
    <subcellularLocation>
        <location evidence="1">Endomembrane system</location>
        <topology evidence="1">Multi-pass membrane protein</topology>
    </subcellularLocation>
    <subcellularLocation>
        <location evidence="2">Endoplasmic reticulum membrane</location>
    </subcellularLocation>
</comment>
<evidence type="ECO:0000259" key="12">
    <source>
        <dbReference type="PROSITE" id="PS50922"/>
    </source>
</evidence>
<dbReference type="GO" id="GO:0046513">
    <property type="term" value="P:ceramide biosynthetic process"/>
    <property type="evidence" value="ECO:0007669"/>
    <property type="project" value="InterPro"/>
</dbReference>
<feature type="transmembrane region" description="Helical" evidence="11">
    <location>
        <begin position="308"/>
        <end position="329"/>
    </location>
</feature>
<dbReference type="Gene3D" id="1.10.10.60">
    <property type="entry name" value="Homeodomain-like"/>
    <property type="match status" value="1"/>
</dbReference>
<dbReference type="PANTHER" id="PTHR12560">
    <property type="entry name" value="LONGEVITY ASSURANCE FACTOR 1 LAG1"/>
    <property type="match status" value="1"/>
</dbReference>
<evidence type="ECO:0000256" key="7">
    <source>
        <dbReference type="ARBA" id="ARBA00023136"/>
    </source>
</evidence>
<feature type="region of interest" description="Disordered" evidence="10">
    <location>
        <begin position="343"/>
        <end position="376"/>
    </location>
</feature>
<evidence type="ECO:0000256" key="8">
    <source>
        <dbReference type="ARBA" id="ARBA00049036"/>
    </source>
</evidence>
<dbReference type="AlphaFoldDB" id="A0A8D8QVX7"/>
<dbReference type="UniPathway" id="UPA00222"/>
<feature type="compositionally biased region" description="Polar residues" evidence="10">
    <location>
        <begin position="362"/>
        <end position="376"/>
    </location>
</feature>
<comment type="pathway">
    <text evidence="3">Lipid metabolism; sphingolipid metabolism.</text>
</comment>
<feature type="transmembrane region" description="Helical" evidence="11">
    <location>
        <begin position="184"/>
        <end position="203"/>
    </location>
</feature>
<feature type="transmembrane region" description="Helical" evidence="11">
    <location>
        <begin position="210"/>
        <end position="229"/>
    </location>
</feature>
<dbReference type="SMART" id="SM00724">
    <property type="entry name" value="TLC"/>
    <property type="match status" value="1"/>
</dbReference>
<feature type="transmembrane region" description="Helical" evidence="11">
    <location>
        <begin position="265"/>
        <end position="288"/>
    </location>
</feature>
<comment type="catalytic activity">
    <reaction evidence="8">
        <text>sphinganine + octadecanoyl-CoA = N-(octadecanoyl)-sphinganine + CoA + H(+)</text>
        <dbReference type="Rhea" id="RHEA:36547"/>
        <dbReference type="ChEBI" id="CHEBI:15378"/>
        <dbReference type="ChEBI" id="CHEBI:57287"/>
        <dbReference type="ChEBI" id="CHEBI:57394"/>
        <dbReference type="ChEBI" id="CHEBI:57817"/>
        <dbReference type="ChEBI" id="CHEBI:67033"/>
    </reaction>
    <physiologicalReaction direction="left-to-right" evidence="8">
        <dbReference type="Rhea" id="RHEA:36548"/>
    </physiologicalReaction>
</comment>
<keyword evidence="6 11" id="KW-1133">Transmembrane helix</keyword>
<accession>A0A8D8QVX7</accession>
<proteinExistence type="predicted"/>
<name>A0A8D8QVX7_9HEMI</name>
<dbReference type="PROSITE" id="PS50922">
    <property type="entry name" value="TLC"/>
    <property type="match status" value="1"/>
</dbReference>
<reference evidence="13" key="1">
    <citation type="submission" date="2021-05" db="EMBL/GenBank/DDBJ databases">
        <authorList>
            <person name="Alioto T."/>
            <person name="Alioto T."/>
            <person name="Gomez Garrido J."/>
        </authorList>
    </citation>
    <scope>NUCLEOTIDE SEQUENCE</scope>
</reference>
<evidence type="ECO:0000256" key="10">
    <source>
        <dbReference type="SAM" id="MobiDB-lite"/>
    </source>
</evidence>
<evidence type="ECO:0000256" key="3">
    <source>
        <dbReference type="ARBA" id="ARBA00004760"/>
    </source>
</evidence>
<feature type="transmembrane region" description="Helical" evidence="11">
    <location>
        <begin position="144"/>
        <end position="164"/>
    </location>
</feature>
<dbReference type="InterPro" id="IPR016439">
    <property type="entry name" value="Lag1/Lac1-like"/>
</dbReference>
<evidence type="ECO:0000256" key="11">
    <source>
        <dbReference type="SAM" id="Phobius"/>
    </source>
</evidence>
<dbReference type="EMBL" id="HBUF01107117">
    <property type="protein sequence ID" value="CAG6639400.1"/>
    <property type="molecule type" value="Transcribed_RNA"/>
</dbReference>
<dbReference type="FunFam" id="1.10.10.60:FF:000020">
    <property type="entry name" value="Ceramide synthase 5"/>
    <property type="match status" value="1"/>
</dbReference>
<dbReference type="PIRSF" id="PIRSF005225">
    <property type="entry name" value="LAG1_LAC1"/>
    <property type="match status" value="1"/>
</dbReference>
<dbReference type="InterPro" id="IPR006634">
    <property type="entry name" value="TLC-dom"/>
</dbReference>
<evidence type="ECO:0000256" key="6">
    <source>
        <dbReference type="ARBA" id="ARBA00022989"/>
    </source>
</evidence>
<keyword evidence="5 9" id="KW-0812">Transmembrane</keyword>
<protein>
    <submittedName>
        <fullName evidence="13">Ceramide synthase 6</fullName>
    </submittedName>
</protein>
<keyword evidence="7 9" id="KW-0472">Membrane</keyword>